<protein>
    <recommendedName>
        <fullName evidence="3">dihydrofolate reductase</fullName>
        <ecNumber evidence="3">1.5.1.3</ecNumber>
    </recommendedName>
</protein>
<dbReference type="GO" id="GO:0004146">
    <property type="term" value="F:dihydrofolate reductase activity"/>
    <property type="evidence" value="ECO:0007669"/>
    <property type="project" value="UniProtKB-EC"/>
</dbReference>
<evidence type="ECO:0000256" key="1">
    <source>
        <dbReference type="ARBA" id="ARBA00004903"/>
    </source>
</evidence>
<evidence type="ECO:0000256" key="4">
    <source>
        <dbReference type="ARBA" id="ARBA00022563"/>
    </source>
</evidence>
<feature type="domain" description="DHFR" evidence="7">
    <location>
        <begin position="1"/>
        <end position="177"/>
    </location>
</feature>
<dbReference type="Gene3D" id="3.40.430.10">
    <property type="entry name" value="Dihydrofolate Reductase, subunit A"/>
    <property type="match status" value="1"/>
</dbReference>
<dbReference type="UniPathway" id="UPA00077">
    <property type="reaction ID" value="UER00158"/>
</dbReference>
<evidence type="ECO:0000256" key="5">
    <source>
        <dbReference type="ARBA" id="ARBA00022857"/>
    </source>
</evidence>
<dbReference type="InterPro" id="IPR001796">
    <property type="entry name" value="DHFR_dom"/>
</dbReference>
<comment type="similarity">
    <text evidence="2">Belongs to the dihydrofolate reductase family.</text>
</comment>
<dbReference type="InterPro" id="IPR012259">
    <property type="entry name" value="DHFR"/>
</dbReference>
<dbReference type="GO" id="GO:0050661">
    <property type="term" value="F:NADP binding"/>
    <property type="evidence" value="ECO:0007669"/>
    <property type="project" value="InterPro"/>
</dbReference>
<dbReference type="EC" id="1.5.1.3" evidence="3"/>
<evidence type="ECO:0000259" key="7">
    <source>
        <dbReference type="PROSITE" id="PS51330"/>
    </source>
</evidence>
<gene>
    <name evidence="8" type="primary">folA</name>
    <name evidence="8" type="ORF">NCTC10289_00834</name>
</gene>
<dbReference type="PANTHER" id="PTHR48069">
    <property type="entry name" value="DIHYDROFOLATE REDUCTASE"/>
    <property type="match status" value="1"/>
</dbReference>
<evidence type="ECO:0000313" key="9">
    <source>
        <dbReference type="Proteomes" id="UP000254287"/>
    </source>
</evidence>
<comment type="pathway">
    <text evidence="1">Cofactor biosynthesis; tetrahydrofolate biosynthesis; 5,6,7,8-tetrahydrofolate from 7,8-dihydrofolate: step 1/1.</text>
</comment>
<keyword evidence="5" id="KW-0521">NADP</keyword>
<keyword evidence="4" id="KW-0554">One-carbon metabolism</keyword>
<dbReference type="InterPro" id="IPR024072">
    <property type="entry name" value="DHFR-like_dom_sf"/>
</dbReference>
<dbReference type="SUPFAM" id="SSF53597">
    <property type="entry name" value="Dihydrofolate reductase-like"/>
    <property type="match status" value="1"/>
</dbReference>
<dbReference type="GO" id="GO:0046655">
    <property type="term" value="P:folic acid metabolic process"/>
    <property type="evidence" value="ECO:0007669"/>
    <property type="project" value="TreeGrafter"/>
</dbReference>
<dbReference type="PROSITE" id="PS51330">
    <property type="entry name" value="DHFR_2"/>
    <property type="match status" value="1"/>
</dbReference>
<dbReference type="Proteomes" id="UP000254287">
    <property type="component" value="Unassembled WGS sequence"/>
</dbReference>
<dbReference type="CDD" id="cd00209">
    <property type="entry name" value="DHFR"/>
    <property type="match status" value="1"/>
</dbReference>
<dbReference type="Pfam" id="PF00186">
    <property type="entry name" value="DHFR_1"/>
    <property type="match status" value="1"/>
</dbReference>
<dbReference type="EMBL" id="UFXP01000001">
    <property type="protein sequence ID" value="STC75982.1"/>
    <property type="molecule type" value="Genomic_DNA"/>
</dbReference>
<evidence type="ECO:0000256" key="6">
    <source>
        <dbReference type="ARBA" id="ARBA00023002"/>
    </source>
</evidence>
<dbReference type="PRINTS" id="PR00070">
    <property type="entry name" value="DHFR"/>
</dbReference>
<sequence>MLGAIWAQSLDGIIGDGAVMPWHVPEDLKHFKDATMGAPVIMGRKTWESLNPKFRPLPGRDNIVLSSHEPGEWSAGATVVDNLDAALDATPGDAWIIGGGQLYNSALDRVDTIELTLMGVQVGDAYGADAVLAPSVPDAFSLSADSDWITSASGHLTIPGQPPSELPMKYRFLTYDRKAAA</sequence>
<keyword evidence="6 8" id="KW-0560">Oxidoreductase</keyword>
<dbReference type="GO" id="GO:0006730">
    <property type="term" value="P:one-carbon metabolic process"/>
    <property type="evidence" value="ECO:0007669"/>
    <property type="project" value="UniProtKB-KW"/>
</dbReference>
<accession>A0A376CV14</accession>
<name>A0A376CV14_9CORY</name>
<dbReference type="AlphaFoldDB" id="A0A376CV14"/>
<evidence type="ECO:0000256" key="3">
    <source>
        <dbReference type="ARBA" id="ARBA00012856"/>
    </source>
</evidence>
<dbReference type="PANTHER" id="PTHR48069:SF3">
    <property type="entry name" value="DIHYDROFOLATE REDUCTASE"/>
    <property type="match status" value="1"/>
</dbReference>
<reference evidence="8 9" key="1">
    <citation type="submission" date="2018-06" db="EMBL/GenBank/DDBJ databases">
        <authorList>
            <consortium name="Pathogen Informatics"/>
            <person name="Doyle S."/>
        </authorList>
    </citation>
    <scope>NUCLEOTIDE SEQUENCE [LARGE SCALE GENOMIC DNA]</scope>
    <source>
        <strain evidence="8 9">NCTC10289</strain>
    </source>
</reference>
<dbReference type="RefSeq" id="WP_115021452.1">
    <property type="nucleotide sequence ID" value="NZ_CP069533.1"/>
</dbReference>
<evidence type="ECO:0000313" key="8">
    <source>
        <dbReference type="EMBL" id="STC75982.1"/>
    </source>
</evidence>
<evidence type="ECO:0000256" key="2">
    <source>
        <dbReference type="ARBA" id="ARBA00009539"/>
    </source>
</evidence>
<dbReference type="GO" id="GO:0046452">
    <property type="term" value="P:dihydrofolate metabolic process"/>
    <property type="evidence" value="ECO:0007669"/>
    <property type="project" value="TreeGrafter"/>
</dbReference>
<dbReference type="GO" id="GO:0046654">
    <property type="term" value="P:tetrahydrofolate biosynthetic process"/>
    <property type="evidence" value="ECO:0007669"/>
    <property type="project" value="UniProtKB-UniPathway"/>
</dbReference>
<proteinExistence type="inferred from homology"/>
<organism evidence="8 9">
    <name type="scientific">Corynebacterium minutissimum</name>
    <dbReference type="NCBI Taxonomy" id="38301"/>
    <lineage>
        <taxon>Bacteria</taxon>
        <taxon>Bacillati</taxon>
        <taxon>Actinomycetota</taxon>
        <taxon>Actinomycetes</taxon>
        <taxon>Mycobacteriales</taxon>
        <taxon>Corynebacteriaceae</taxon>
        <taxon>Corynebacterium</taxon>
    </lineage>
</organism>
<dbReference type="GO" id="GO:0005829">
    <property type="term" value="C:cytosol"/>
    <property type="evidence" value="ECO:0007669"/>
    <property type="project" value="TreeGrafter"/>
</dbReference>